<keyword evidence="1" id="KW-0472">Membrane</keyword>
<organism evidence="2">
    <name type="scientific">Davidia involucrata</name>
    <name type="common">Dove tree</name>
    <dbReference type="NCBI Taxonomy" id="16924"/>
    <lineage>
        <taxon>Eukaryota</taxon>
        <taxon>Viridiplantae</taxon>
        <taxon>Streptophyta</taxon>
        <taxon>Embryophyta</taxon>
        <taxon>Tracheophyta</taxon>
        <taxon>Spermatophyta</taxon>
        <taxon>Magnoliopsida</taxon>
        <taxon>eudicotyledons</taxon>
        <taxon>Gunneridae</taxon>
        <taxon>Pentapetalae</taxon>
        <taxon>asterids</taxon>
        <taxon>Cornales</taxon>
        <taxon>Nyssaceae</taxon>
        <taxon>Davidia</taxon>
    </lineage>
</organism>
<protein>
    <submittedName>
        <fullName evidence="2">Uncharacterized protein</fullName>
    </submittedName>
</protein>
<gene>
    <name evidence="2" type="ORF">Din_041283</name>
</gene>
<reference evidence="2" key="1">
    <citation type="submission" date="2019-08" db="EMBL/GenBank/DDBJ databases">
        <title>Reference gene set and small RNA set construction with multiple tissues from Davidia involucrata Baill.</title>
        <authorList>
            <person name="Yang H."/>
            <person name="Zhou C."/>
            <person name="Li G."/>
            <person name="Wang J."/>
            <person name="Gao P."/>
            <person name="Wang M."/>
            <person name="Wang R."/>
            <person name="Zhao Y."/>
        </authorList>
    </citation>
    <scope>NUCLEOTIDE SEQUENCE</scope>
    <source>
        <tissue evidence="2">Mixed with DoveR01_LX</tissue>
    </source>
</reference>
<evidence type="ECO:0000256" key="1">
    <source>
        <dbReference type="SAM" id="Phobius"/>
    </source>
</evidence>
<evidence type="ECO:0000313" key="2">
    <source>
        <dbReference type="EMBL" id="MPA71842.1"/>
    </source>
</evidence>
<accession>A0A5B7BSJ8</accession>
<keyword evidence="1" id="KW-1133">Transmembrane helix</keyword>
<keyword evidence="1" id="KW-0812">Transmembrane</keyword>
<name>A0A5B7BSJ8_DAVIN</name>
<proteinExistence type="predicted"/>
<dbReference type="AlphaFoldDB" id="A0A5B7BSJ8"/>
<dbReference type="EMBL" id="GHES01041283">
    <property type="protein sequence ID" value="MPA71842.1"/>
    <property type="molecule type" value="Transcribed_RNA"/>
</dbReference>
<feature type="transmembrane region" description="Helical" evidence="1">
    <location>
        <begin position="12"/>
        <end position="38"/>
    </location>
</feature>
<sequence>MWGFSMSQKKRNWFLNISLLWAVIFDFVCVFYCIYWYLAVDALSIGELQQCLGMSYHRIKYMHLILCYIQMQILHKGISLERNESGLSLDGSFVSVIEGESLADRLNSQIENDRKYRHSLKKMEMLVEDIFEP</sequence>